<dbReference type="RefSeq" id="WP_169280276.1">
    <property type="nucleotide sequence ID" value="NZ_CP051680.1"/>
</dbReference>
<dbReference type="GO" id="GO:0016020">
    <property type="term" value="C:membrane"/>
    <property type="evidence" value="ECO:0007669"/>
    <property type="project" value="UniProtKB-SubCell"/>
</dbReference>
<comment type="subcellular location">
    <subcellularLocation>
        <location evidence="1">Membrane</location>
        <topology evidence="1">Multi-pass membrane protein</topology>
    </subcellularLocation>
</comment>
<protein>
    <submittedName>
        <fullName evidence="6">DoxX family protein</fullName>
    </submittedName>
</protein>
<dbReference type="Pfam" id="PF07681">
    <property type="entry name" value="DoxX"/>
    <property type="match status" value="1"/>
</dbReference>
<evidence type="ECO:0000256" key="2">
    <source>
        <dbReference type="ARBA" id="ARBA00022692"/>
    </source>
</evidence>
<dbReference type="KEGG" id="cheb:HH215_12885"/>
<gene>
    <name evidence="6" type="ORF">HH215_12885</name>
</gene>
<organism evidence="6 7">
    <name type="scientific">Cohnella herbarum</name>
    <dbReference type="NCBI Taxonomy" id="2728023"/>
    <lineage>
        <taxon>Bacteria</taxon>
        <taxon>Bacillati</taxon>
        <taxon>Bacillota</taxon>
        <taxon>Bacilli</taxon>
        <taxon>Bacillales</taxon>
        <taxon>Paenibacillaceae</taxon>
        <taxon>Cohnella</taxon>
    </lineage>
</organism>
<feature type="transmembrane region" description="Helical" evidence="5">
    <location>
        <begin position="12"/>
        <end position="31"/>
    </location>
</feature>
<evidence type="ECO:0000256" key="4">
    <source>
        <dbReference type="ARBA" id="ARBA00023136"/>
    </source>
</evidence>
<dbReference type="Proteomes" id="UP000502248">
    <property type="component" value="Chromosome"/>
</dbReference>
<keyword evidence="3 5" id="KW-1133">Transmembrane helix</keyword>
<dbReference type="InterPro" id="IPR032808">
    <property type="entry name" value="DoxX"/>
</dbReference>
<accession>A0A7Z2ZLM7</accession>
<keyword evidence="4 5" id="KW-0472">Membrane</keyword>
<dbReference type="AlphaFoldDB" id="A0A7Z2ZLM7"/>
<proteinExistence type="predicted"/>
<feature type="transmembrane region" description="Helical" evidence="5">
    <location>
        <begin position="91"/>
        <end position="116"/>
    </location>
</feature>
<evidence type="ECO:0000313" key="7">
    <source>
        <dbReference type="Proteomes" id="UP000502248"/>
    </source>
</evidence>
<keyword evidence="7" id="KW-1185">Reference proteome</keyword>
<dbReference type="EMBL" id="CP051680">
    <property type="protein sequence ID" value="QJD83990.1"/>
    <property type="molecule type" value="Genomic_DNA"/>
</dbReference>
<sequence>MMKFWREHRVAAILVTIIRFVVGYAWITAGWHKITGATPFNAGGFLNGAINNPVIDKATGEAVYPTYLAFLEHFALPNVKIINIMIPWGEFLVGLGLILGTLTITAAFFGLLMNFMFMFAGTVSTNPWLTLLGLLVVVAGTNAGRFGLDRYVLPLLHKVVDRFVHRKPKDPAAGTGTGLLAK</sequence>
<dbReference type="PANTHER" id="PTHR39157:SF1">
    <property type="entry name" value="DOXX FAMILY PROTEIN"/>
    <property type="match status" value="1"/>
</dbReference>
<evidence type="ECO:0000256" key="1">
    <source>
        <dbReference type="ARBA" id="ARBA00004141"/>
    </source>
</evidence>
<keyword evidence="2 5" id="KW-0812">Transmembrane</keyword>
<dbReference type="PANTHER" id="PTHR39157">
    <property type="entry name" value="INTEGRAL MEMBRANE PROTEIN-RELATED"/>
    <property type="match status" value="1"/>
</dbReference>
<evidence type="ECO:0000313" key="6">
    <source>
        <dbReference type="EMBL" id="QJD83990.1"/>
    </source>
</evidence>
<feature type="transmembrane region" description="Helical" evidence="5">
    <location>
        <begin position="128"/>
        <end position="148"/>
    </location>
</feature>
<reference evidence="6 7" key="1">
    <citation type="submission" date="2020-04" db="EMBL/GenBank/DDBJ databases">
        <title>Genome sequencing of novel species.</title>
        <authorList>
            <person name="Heo J."/>
            <person name="Kim S.-J."/>
            <person name="Kim J.-S."/>
            <person name="Hong S.-B."/>
            <person name="Kwon S.-W."/>
        </authorList>
    </citation>
    <scope>NUCLEOTIDE SEQUENCE [LARGE SCALE GENOMIC DNA]</scope>
    <source>
        <strain evidence="6 7">MFER-1</strain>
    </source>
</reference>
<name>A0A7Z2ZLM7_9BACL</name>
<evidence type="ECO:0000256" key="3">
    <source>
        <dbReference type="ARBA" id="ARBA00022989"/>
    </source>
</evidence>
<evidence type="ECO:0000256" key="5">
    <source>
        <dbReference type="SAM" id="Phobius"/>
    </source>
</evidence>